<dbReference type="Pfam" id="PF13609">
    <property type="entry name" value="Porin_4"/>
    <property type="match status" value="1"/>
</dbReference>
<evidence type="ECO:0000256" key="9">
    <source>
        <dbReference type="ARBA" id="ARBA00023136"/>
    </source>
</evidence>
<comment type="subunit">
    <text evidence="2">Homotrimer.</text>
</comment>
<dbReference type="GO" id="GO:0046930">
    <property type="term" value="C:pore complex"/>
    <property type="evidence" value="ECO:0007669"/>
    <property type="project" value="UniProtKB-KW"/>
</dbReference>
<keyword evidence="4" id="KW-1134">Transmembrane beta strand</keyword>
<dbReference type="InterPro" id="IPR023614">
    <property type="entry name" value="Porin_dom_sf"/>
</dbReference>
<dbReference type="InterPro" id="IPR002299">
    <property type="entry name" value="Porin_Neis"/>
</dbReference>
<keyword evidence="7" id="KW-0406">Ion transport</keyword>
<dbReference type="InterPro" id="IPR033900">
    <property type="entry name" value="Gram_neg_porin_domain"/>
</dbReference>
<feature type="domain" description="Porin" evidence="12">
    <location>
        <begin position="9"/>
        <end position="339"/>
    </location>
</feature>
<feature type="chain" id="PRO_5041657683" description="Porin domain-containing protein" evidence="11">
    <location>
        <begin position="21"/>
        <end position="355"/>
    </location>
</feature>
<dbReference type="SUPFAM" id="SSF56935">
    <property type="entry name" value="Porins"/>
    <property type="match status" value="1"/>
</dbReference>
<comment type="caution">
    <text evidence="13">The sequence shown here is derived from an EMBL/GenBank/DDBJ whole genome shotgun (WGS) entry which is preliminary data.</text>
</comment>
<keyword evidence="9" id="KW-0472">Membrane</keyword>
<organism evidence="13">
    <name type="scientific">Faucicola osloensis</name>
    <name type="common">Moraxella osloensis</name>
    <dbReference type="NCBI Taxonomy" id="34062"/>
    <lineage>
        <taxon>Bacteria</taxon>
        <taxon>Pseudomonadati</taxon>
        <taxon>Pseudomonadota</taxon>
        <taxon>Gammaproteobacteria</taxon>
        <taxon>Moraxellales</taxon>
        <taxon>Moraxellaceae</taxon>
        <taxon>Faucicola</taxon>
    </lineage>
</organism>
<evidence type="ECO:0000256" key="6">
    <source>
        <dbReference type="ARBA" id="ARBA00022729"/>
    </source>
</evidence>
<evidence type="ECO:0000256" key="7">
    <source>
        <dbReference type="ARBA" id="ARBA00023065"/>
    </source>
</evidence>
<dbReference type="PRINTS" id="PR00182">
    <property type="entry name" value="ECOLNEIPORIN"/>
</dbReference>
<evidence type="ECO:0000256" key="5">
    <source>
        <dbReference type="ARBA" id="ARBA00022692"/>
    </source>
</evidence>
<dbReference type="InterPro" id="IPR001702">
    <property type="entry name" value="Porin_Gram-ve"/>
</dbReference>
<evidence type="ECO:0000256" key="4">
    <source>
        <dbReference type="ARBA" id="ARBA00022452"/>
    </source>
</evidence>
<evidence type="ECO:0000256" key="11">
    <source>
        <dbReference type="SAM" id="SignalP"/>
    </source>
</evidence>
<evidence type="ECO:0000256" key="1">
    <source>
        <dbReference type="ARBA" id="ARBA00004571"/>
    </source>
</evidence>
<protein>
    <recommendedName>
        <fullName evidence="12">Porin domain-containing protein</fullName>
    </recommendedName>
</protein>
<dbReference type="Gene3D" id="2.40.160.10">
    <property type="entry name" value="Porin"/>
    <property type="match status" value="1"/>
</dbReference>
<feature type="signal peptide" evidence="11">
    <location>
        <begin position="1"/>
        <end position="20"/>
    </location>
</feature>
<evidence type="ECO:0000256" key="10">
    <source>
        <dbReference type="ARBA" id="ARBA00023237"/>
    </source>
</evidence>
<dbReference type="PANTHER" id="PTHR34501:SF9">
    <property type="entry name" value="MAJOR OUTER MEMBRANE PROTEIN P.IA"/>
    <property type="match status" value="1"/>
</dbReference>
<gene>
    <name evidence="13" type="ORF">A9299_08880</name>
</gene>
<reference evidence="13" key="1">
    <citation type="submission" date="2016-06" db="EMBL/GenBank/DDBJ databases">
        <title>Draft genome of Moraxella osloensis CCUG 67237.</title>
        <authorList>
            <person name="Salva-Serra F."/>
            <person name="Engstrom-Jakobsson H."/>
            <person name="Thorell K."/>
            <person name="Gonzales-Siles L."/>
            <person name="Karlsson R."/>
            <person name="Boulund F."/>
            <person name="Engstrand L."/>
            <person name="Kristiansson E."/>
            <person name="Moore E."/>
        </authorList>
    </citation>
    <scope>NUCLEOTIDE SEQUENCE [LARGE SCALE GENOMIC DNA]</scope>
    <source>
        <strain evidence="13">CCUG 67237</strain>
    </source>
</reference>
<accession>A0AA91FU70</accession>
<dbReference type="PANTHER" id="PTHR34501">
    <property type="entry name" value="PROTEIN YDDL-RELATED"/>
    <property type="match status" value="1"/>
</dbReference>
<keyword evidence="6 11" id="KW-0732">Signal</keyword>
<name>A0AA91FU70_FAUOS</name>
<evidence type="ECO:0000313" key="13">
    <source>
        <dbReference type="EMBL" id="OBX65386.1"/>
    </source>
</evidence>
<keyword evidence="3" id="KW-0813">Transport</keyword>
<keyword evidence="8" id="KW-0626">Porin</keyword>
<proteinExistence type="predicted"/>
<keyword evidence="5" id="KW-0812">Transmembrane</keyword>
<dbReference type="EMBL" id="LZMT01000010">
    <property type="protein sequence ID" value="OBX65386.1"/>
    <property type="molecule type" value="Genomic_DNA"/>
</dbReference>
<comment type="subcellular location">
    <subcellularLocation>
        <location evidence="1">Cell outer membrane</location>
        <topology evidence="1">Multi-pass membrane protein</topology>
    </subcellularLocation>
</comment>
<dbReference type="InterPro" id="IPR050298">
    <property type="entry name" value="Gram-neg_bact_OMP"/>
</dbReference>
<evidence type="ECO:0000256" key="2">
    <source>
        <dbReference type="ARBA" id="ARBA00011233"/>
    </source>
</evidence>
<dbReference type="AlphaFoldDB" id="A0AA91FU70"/>
<dbReference type="GO" id="GO:0009279">
    <property type="term" value="C:cell outer membrane"/>
    <property type="evidence" value="ECO:0007669"/>
    <property type="project" value="UniProtKB-SubCell"/>
</dbReference>
<evidence type="ECO:0000256" key="3">
    <source>
        <dbReference type="ARBA" id="ARBA00022448"/>
    </source>
</evidence>
<dbReference type="GO" id="GO:0015288">
    <property type="term" value="F:porin activity"/>
    <property type="evidence" value="ECO:0007669"/>
    <property type="project" value="UniProtKB-KW"/>
</dbReference>
<dbReference type="CDD" id="cd00342">
    <property type="entry name" value="gram_neg_porins"/>
    <property type="match status" value="1"/>
</dbReference>
<keyword evidence="10" id="KW-0998">Cell outer membrane</keyword>
<dbReference type="PRINTS" id="PR00184">
    <property type="entry name" value="NEISSPPORIN"/>
</dbReference>
<evidence type="ECO:0000259" key="12">
    <source>
        <dbReference type="Pfam" id="PF13609"/>
    </source>
</evidence>
<sequence>MKKLLLAPAVAALSVSAAHAAPTVYGKVFLTADYTDTNYDDNYRASATATSAPNDESTVKLNSNASRIGFKGSEELTDTVNLVYQLEYGVSPDDDRTQFTSRNTYIGLAHNTLGTLIAGRHDTPFKMAKGNADVFNANAATLSLENSGVMGETRANNVIAYKSPTLVGMPLTFMAAVVLSEKDDNDGVTTYPNTNEKVDNKDNAYSASLAYDQNGVYLAAAYDNNVGTSFGPVLDGRKYVEDSAWRLAGTFDMGKMNMVQGLTLGALYQQADVYGYSDDSESWLISGKYKIANTPWTAKAQYIDTDFGDNDSSEVAVGGEYAFNKSTTGHIYAGQVKADNFKDVTIVGTGIEYKF</sequence>
<dbReference type="GO" id="GO:0034220">
    <property type="term" value="P:monoatomic ion transmembrane transport"/>
    <property type="evidence" value="ECO:0007669"/>
    <property type="project" value="InterPro"/>
</dbReference>
<evidence type="ECO:0000256" key="8">
    <source>
        <dbReference type="ARBA" id="ARBA00023114"/>
    </source>
</evidence>